<dbReference type="SUPFAM" id="SSF48264">
    <property type="entry name" value="Cytochrome P450"/>
    <property type="match status" value="1"/>
</dbReference>
<dbReference type="Gene3D" id="1.10.630.10">
    <property type="entry name" value="Cytochrome P450"/>
    <property type="match status" value="1"/>
</dbReference>
<evidence type="ECO:0000313" key="2">
    <source>
        <dbReference type="EMBL" id="TCC37916.1"/>
    </source>
</evidence>
<dbReference type="EMBL" id="SJKC01000002">
    <property type="protein sequence ID" value="TCC37916.1"/>
    <property type="molecule type" value="Genomic_DNA"/>
</dbReference>
<dbReference type="Proteomes" id="UP000294225">
    <property type="component" value="Unassembled WGS sequence"/>
</dbReference>
<comment type="similarity">
    <text evidence="1">Belongs to the cytochrome P450 family.</text>
</comment>
<dbReference type="InterPro" id="IPR036396">
    <property type="entry name" value="Cyt_P450_sf"/>
</dbReference>
<gene>
    <name evidence="2" type="ORF">E0H92_15720</name>
</gene>
<sequence length="411" mass="44012">MAHTLEGVAERSVTRTAPESFNSDLSQQYQYIYWSHSYAGRVATVEELETDPHPALAALRPIGWVEALNSWVVSSRALAITVLRDPETFTVDDPRFSTAQVVGPSMLSLDGNPHKAHRDPFESPFGLAETRRRFTDPVQQTVDGLMAALEQPADLRTGLAGPLSVAVVALSLGLPPASASTVLEWYTAISESVSGVSAGRPVTVEGAAAFAELHKHVAAGIDSSDSLVAAAAHAGLGVDEVVANAAVLMFGGIETTEGMITNALWHLLTHRDQLDLVLADPSLLPNAMEESLRLEPAAAVVDRYATRDIELAGRPIRRGDMVTVSLAGAGRDPEVFESPDDFDVRRANARRHLAFASGPHICLGMHLTRLETLVALEAILKLPGLRLAADSPPPRGLVFRKPSALRVSWDA</sequence>
<dbReference type="PRINTS" id="PR00359">
    <property type="entry name" value="BP450"/>
</dbReference>
<dbReference type="PANTHER" id="PTHR46696:SF1">
    <property type="entry name" value="CYTOCHROME P450 YJIB-RELATED"/>
    <property type="match status" value="1"/>
</dbReference>
<dbReference type="GO" id="GO:0004497">
    <property type="term" value="F:monooxygenase activity"/>
    <property type="evidence" value="ECO:0007669"/>
    <property type="project" value="InterPro"/>
</dbReference>
<dbReference type="PRINTS" id="PR00385">
    <property type="entry name" value="P450"/>
</dbReference>
<name>A0A4R0J1B5_9ACTN</name>
<dbReference type="GO" id="GO:0016705">
    <property type="term" value="F:oxidoreductase activity, acting on paired donors, with incorporation or reduction of molecular oxygen"/>
    <property type="evidence" value="ECO:0007669"/>
    <property type="project" value="InterPro"/>
</dbReference>
<organism evidence="2 3">
    <name type="scientific">Kribbella speibonae</name>
    <dbReference type="NCBI Taxonomy" id="1572660"/>
    <lineage>
        <taxon>Bacteria</taxon>
        <taxon>Bacillati</taxon>
        <taxon>Actinomycetota</taxon>
        <taxon>Actinomycetes</taxon>
        <taxon>Propionibacteriales</taxon>
        <taxon>Kribbellaceae</taxon>
        <taxon>Kribbella</taxon>
    </lineage>
</organism>
<dbReference type="AlphaFoldDB" id="A0A4R0J1B5"/>
<dbReference type="InterPro" id="IPR002397">
    <property type="entry name" value="Cyt_P450_B"/>
</dbReference>
<evidence type="ECO:0000256" key="1">
    <source>
        <dbReference type="ARBA" id="ARBA00010617"/>
    </source>
</evidence>
<dbReference type="Pfam" id="PF00067">
    <property type="entry name" value="p450"/>
    <property type="match status" value="1"/>
</dbReference>
<dbReference type="InterPro" id="IPR001128">
    <property type="entry name" value="Cyt_P450"/>
</dbReference>
<accession>A0A4R0J1B5</accession>
<dbReference type="GO" id="GO:0020037">
    <property type="term" value="F:heme binding"/>
    <property type="evidence" value="ECO:0007669"/>
    <property type="project" value="InterPro"/>
</dbReference>
<dbReference type="PANTHER" id="PTHR46696">
    <property type="entry name" value="P450, PUTATIVE (EUROFUNG)-RELATED"/>
    <property type="match status" value="1"/>
</dbReference>
<evidence type="ECO:0000313" key="3">
    <source>
        <dbReference type="Proteomes" id="UP000294225"/>
    </source>
</evidence>
<protein>
    <submittedName>
        <fullName evidence="2">Cytochrome P450</fullName>
    </submittedName>
</protein>
<comment type="caution">
    <text evidence="2">The sequence shown here is derived from an EMBL/GenBank/DDBJ whole genome shotgun (WGS) entry which is preliminary data.</text>
</comment>
<proteinExistence type="inferred from homology"/>
<dbReference type="GO" id="GO:0005506">
    <property type="term" value="F:iron ion binding"/>
    <property type="evidence" value="ECO:0007669"/>
    <property type="project" value="InterPro"/>
</dbReference>
<reference evidence="2 3" key="1">
    <citation type="submission" date="2019-02" db="EMBL/GenBank/DDBJ databases">
        <title>Kribbella capetownensis sp. nov. and Kribbella speibonae sp. nov., isolated from soil.</title>
        <authorList>
            <person name="Curtis S.M."/>
            <person name="Norton I."/>
            <person name="Everest G.J."/>
            <person name="Meyers P.R."/>
        </authorList>
    </citation>
    <scope>NUCLEOTIDE SEQUENCE [LARGE SCALE GENOMIC DNA]</scope>
    <source>
        <strain evidence="2 3">YM55</strain>
    </source>
</reference>